<dbReference type="Proteomes" id="UP001642464">
    <property type="component" value="Unassembled WGS sequence"/>
</dbReference>
<protein>
    <submittedName>
        <fullName evidence="1">Uncharacterized protein</fullName>
    </submittedName>
</protein>
<accession>A0ABP0PHE4</accession>
<gene>
    <name evidence="1" type="ORF">SCF082_LOCUS36561</name>
</gene>
<organism evidence="1 2">
    <name type="scientific">Durusdinium trenchii</name>
    <dbReference type="NCBI Taxonomy" id="1381693"/>
    <lineage>
        <taxon>Eukaryota</taxon>
        <taxon>Sar</taxon>
        <taxon>Alveolata</taxon>
        <taxon>Dinophyceae</taxon>
        <taxon>Suessiales</taxon>
        <taxon>Symbiodiniaceae</taxon>
        <taxon>Durusdinium</taxon>
    </lineage>
</organism>
<keyword evidence="2" id="KW-1185">Reference proteome</keyword>
<dbReference type="EMBL" id="CAXAMM010036213">
    <property type="protein sequence ID" value="CAK9075461.1"/>
    <property type="molecule type" value="Genomic_DNA"/>
</dbReference>
<proteinExistence type="predicted"/>
<reference evidence="1 2" key="1">
    <citation type="submission" date="2024-02" db="EMBL/GenBank/DDBJ databases">
        <authorList>
            <person name="Chen Y."/>
            <person name="Shah S."/>
            <person name="Dougan E. K."/>
            <person name="Thang M."/>
            <person name="Chan C."/>
        </authorList>
    </citation>
    <scope>NUCLEOTIDE SEQUENCE [LARGE SCALE GENOMIC DNA]</scope>
</reference>
<comment type="caution">
    <text evidence="1">The sequence shown here is derived from an EMBL/GenBank/DDBJ whole genome shotgun (WGS) entry which is preliminary data.</text>
</comment>
<name>A0ABP0PHE4_9DINO</name>
<evidence type="ECO:0000313" key="1">
    <source>
        <dbReference type="EMBL" id="CAK9075461.1"/>
    </source>
</evidence>
<sequence length="528" mass="58374">MLDAHDPCFFETVSKGAMWEVISSEVVAHFDTLVPLAQSACNVGAQVSQNETELQICRKILAFMKDGTCPNYDEIAPMILRSRPRNAQTVPSLYQFMVRFGSSSHYLRTEAYVRTHGQSSRVLDGKVWDALSMESKMKGQEQCLLWRHAMLKALLCHHDKLIAAGDIRKSLTAKEMLAKVQTFESILLELTGIAKGVPTLSVRQVDEGLGCFEVEGVVSVLGKTKAKPHAVYTPADDVRVAAHKCILYWRGCGAATLASPYQAFVDSLEAKAVAARGSAPTRQFSDEGKLMSTSGSRLEEKFAIGVRIHRPQDETSGCIKSMSPTEVVITCDDGMDYMMSAEDLLSGQWKKEKVQKPPVPVDDPLKYHGMLQVMQVKAKWFQRIADEFGKGSHQDCFDMFSKPKGSFVNKDLASGKCILVPFTDKLYLDIDGKGQPPGSIALCDEKIEGKKCTLYMLPPTGCAVPFWNMRTSSDETECNMQLVRRAGDKVPIAKNASQLASGDELVWFKEKATVPIAALRPVSKKRRT</sequence>
<evidence type="ECO:0000313" key="2">
    <source>
        <dbReference type="Proteomes" id="UP001642464"/>
    </source>
</evidence>